<evidence type="ECO:0000256" key="4">
    <source>
        <dbReference type="SAM" id="MobiDB-lite"/>
    </source>
</evidence>
<feature type="region of interest" description="Disordered" evidence="4">
    <location>
        <begin position="1"/>
        <end position="41"/>
    </location>
</feature>
<dbReference type="EMBL" id="JABTTQ020002037">
    <property type="protein sequence ID" value="KAK6126562.1"/>
    <property type="molecule type" value="Genomic_DNA"/>
</dbReference>
<organism evidence="6 7">
    <name type="scientific">Rehmannia glutinosa</name>
    <name type="common">Chinese foxglove</name>
    <dbReference type="NCBI Taxonomy" id="99300"/>
    <lineage>
        <taxon>Eukaryota</taxon>
        <taxon>Viridiplantae</taxon>
        <taxon>Streptophyta</taxon>
        <taxon>Embryophyta</taxon>
        <taxon>Tracheophyta</taxon>
        <taxon>Spermatophyta</taxon>
        <taxon>Magnoliopsida</taxon>
        <taxon>eudicotyledons</taxon>
        <taxon>Gunneridae</taxon>
        <taxon>Pentapetalae</taxon>
        <taxon>asterids</taxon>
        <taxon>lamiids</taxon>
        <taxon>Lamiales</taxon>
        <taxon>Orobanchaceae</taxon>
        <taxon>Rehmannieae</taxon>
        <taxon>Rehmannia</taxon>
    </lineage>
</organism>
<evidence type="ECO:0000313" key="7">
    <source>
        <dbReference type="Proteomes" id="UP001318860"/>
    </source>
</evidence>
<feature type="compositionally biased region" description="Low complexity" evidence="4">
    <location>
        <begin position="133"/>
        <end position="149"/>
    </location>
</feature>
<evidence type="ECO:0000313" key="6">
    <source>
        <dbReference type="EMBL" id="KAK6126562.1"/>
    </source>
</evidence>
<comment type="caution">
    <text evidence="6">The sequence shown here is derived from an EMBL/GenBank/DDBJ whole genome shotgun (WGS) entry which is preliminary data.</text>
</comment>
<evidence type="ECO:0000259" key="5">
    <source>
        <dbReference type="PROSITE" id="PS51017"/>
    </source>
</evidence>
<sequence length="515" mass="57845">MDQNPAPHQTRPIRGGFKSGQMGPEQVKENPPDPGRVTGPYGPAPYTRFIRLYWEFGMPKKLNQPIPEVPLFKVARSHTPARTALKALCPRCATAHSSARPTRTQSLVPFLCSPLGGGRAYRLDLDLIKSPTSSWTSNSSSLSESSNSPVAISTRKTRTPRKRPNQTYNEAASILSTAYPKIFPTKHLTKPCKFTKPHDNHQIPFPFEPSDLLMPFQVIDSSGYLLPILKTPDNFPIRPKNLRGEISSLQICDEFEEDFDAESILDEEIEEGIDSIMGNSITNNETVVDSNNCNTIQLSNTCCYGYPVGLGFDSGYGMRRELSAMRNVDERDDWWRFPSVNLADITQKIAKIPVEKKKKKKNKQSSFATTAKENLASTASSEDIHRTGGGLRLKLNYDDVLNAWSDKGSPFSGDGPAEESAGNDVQARLAQIDLFPENRAARGAIVLRYKEKRRTRLISKKIRYQVRKVNADQRPRMKACEPHEVDFSIRILHKIIRGDHKCNSKTLCINKWEVK</sequence>
<gene>
    <name evidence="6" type="ORF">DH2020_039705</name>
</gene>
<feature type="compositionally biased region" description="Basic residues" evidence="4">
    <location>
        <begin position="155"/>
        <end position="164"/>
    </location>
</feature>
<protein>
    <recommendedName>
        <fullName evidence="5">CCT domain-containing protein</fullName>
    </recommendedName>
</protein>
<feature type="region of interest" description="Disordered" evidence="4">
    <location>
        <begin position="355"/>
        <end position="386"/>
    </location>
</feature>
<reference evidence="6 7" key="1">
    <citation type="journal article" date="2021" name="Comput. Struct. Biotechnol. J.">
        <title>De novo genome assembly of the potent medicinal plant Rehmannia glutinosa using nanopore technology.</title>
        <authorList>
            <person name="Ma L."/>
            <person name="Dong C."/>
            <person name="Song C."/>
            <person name="Wang X."/>
            <person name="Zheng X."/>
            <person name="Niu Y."/>
            <person name="Chen S."/>
            <person name="Feng W."/>
        </authorList>
    </citation>
    <scope>NUCLEOTIDE SEQUENCE [LARGE SCALE GENOMIC DNA]</scope>
    <source>
        <strain evidence="6">DH-2019</strain>
    </source>
</reference>
<evidence type="ECO:0000256" key="2">
    <source>
        <dbReference type="ARBA" id="ARBA00023242"/>
    </source>
</evidence>
<keyword evidence="7" id="KW-1185">Reference proteome</keyword>
<dbReference type="PROSITE" id="PS51017">
    <property type="entry name" value="CCT"/>
    <property type="match status" value="1"/>
</dbReference>
<name>A0ABR0UW92_REHGL</name>
<evidence type="ECO:0000256" key="3">
    <source>
        <dbReference type="PROSITE-ProRule" id="PRU00357"/>
    </source>
</evidence>
<feature type="domain" description="CCT" evidence="5">
    <location>
        <begin position="442"/>
        <end position="484"/>
    </location>
</feature>
<dbReference type="Pfam" id="PF06203">
    <property type="entry name" value="CCT"/>
    <property type="match status" value="1"/>
</dbReference>
<proteinExistence type="predicted"/>
<evidence type="ECO:0000256" key="1">
    <source>
        <dbReference type="ARBA" id="ARBA00004123"/>
    </source>
</evidence>
<comment type="subcellular location">
    <subcellularLocation>
        <location evidence="1 3">Nucleus</location>
    </subcellularLocation>
</comment>
<dbReference type="InterPro" id="IPR010402">
    <property type="entry name" value="CCT_domain"/>
</dbReference>
<feature type="region of interest" description="Disordered" evidence="4">
    <location>
        <begin position="133"/>
        <end position="166"/>
    </location>
</feature>
<keyword evidence="2 3" id="KW-0539">Nucleus</keyword>
<dbReference type="InterPro" id="IPR052453">
    <property type="entry name" value="CONSTANS-like_ZF"/>
</dbReference>
<accession>A0ABR0UW92</accession>
<dbReference type="PANTHER" id="PTHR31874:SF10">
    <property type="entry name" value="PROTEIN CHLOROPLAST IMPORT APPARATUS 2"/>
    <property type="match status" value="1"/>
</dbReference>
<feature type="compositionally biased region" description="Polar residues" evidence="4">
    <location>
        <begin position="364"/>
        <end position="381"/>
    </location>
</feature>
<dbReference type="PANTHER" id="PTHR31874">
    <property type="entry name" value="CCT MOTIF FAMILY PROTEIN, EXPRESSED"/>
    <property type="match status" value="1"/>
</dbReference>
<dbReference type="Proteomes" id="UP001318860">
    <property type="component" value="Unassembled WGS sequence"/>
</dbReference>